<accession>A0A0U0W6B4</accession>
<reference evidence="3 4" key="1">
    <citation type="submission" date="2015-03" db="EMBL/GenBank/DDBJ databases">
        <authorList>
            <person name="Murphy D."/>
        </authorList>
    </citation>
    <scope>NUCLEOTIDE SEQUENCE [LARGE SCALE GENOMIC DNA]</scope>
    <source>
        <strain evidence="3 4">DSM 44277</strain>
    </source>
</reference>
<dbReference type="Proteomes" id="UP000198875">
    <property type="component" value="Unassembled WGS sequence"/>
</dbReference>
<sequence length="151" mass="16111">MARPQQPEVPYPADESDPPSVQKAAAPAEPAAPKVLRLRIAAWDVVCTVILLVLLVVLATATSWPAKLFGFLEHACEGDTCGAVPFGIDYYIRPLAWGGVGAAIAAAVVGPLVSLLKGWYMSFWPVLSLAILMVSSVAGTLLTTFSQRYWV</sequence>
<dbReference type="RefSeq" id="WP_085180236.1">
    <property type="nucleotide sequence ID" value="NZ_CSTD01000001.1"/>
</dbReference>
<keyword evidence="2" id="KW-1133">Transmembrane helix</keyword>
<feature type="transmembrane region" description="Helical" evidence="2">
    <location>
        <begin position="41"/>
        <end position="64"/>
    </location>
</feature>
<evidence type="ECO:0000313" key="3">
    <source>
        <dbReference type="EMBL" id="CPR08185.1"/>
    </source>
</evidence>
<proteinExistence type="predicted"/>
<evidence type="ECO:0000256" key="1">
    <source>
        <dbReference type="SAM" id="MobiDB-lite"/>
    </source>
</evidence>
<feature type="transmembrane region" description="Helical" evidence="2">
    <location>
        <begin position="123"/>
        <end position="145"/>
    </location>
</feature>
<name>A0A0U0W6B4_MYCBE</name>
<evidence type="ECO:0000256" key="2">
    <source>
        <dbReference type="SAM" id="Phobius"/>
    </source>
</evidence>
<feature type="region of interest" description="Disordered" evidence="1">
    <location>
        <begin position="1"/>
        <end position="24"/>
    </location>
</feature>
<dbReference type="EMBL" id="CSTD01000001">
    <property type="protein sequence ID" value="CPR08185.1"/>
    <property type="molecule type" value="Genomic_DNA"/>
</dbReference>
<organism evidence="3 4">
    <name type="scientific">Mycobacterium bohemicum DSM 44277</name>
    <dbReference type="NCBI Taxonomy" id="1236609"/>
    <lineage>
        <taxon>Bacteria</taxon>
        <taxon>Bacillati</taxon>
        <taxon>Actinomycetota</taxon>
        <taxon>Actinomycetes</taxon>
        <taxon>Mycobacteriales</taxon>
        <taxon>Mycobacteriaceae</taxon>
        <taxon>Mycobacterium</taxon>
    </lineage>
</organism>
<gene>
    <name evidence="3" type="ORF">BN971_01202</name>
</gene>
<protein>
    <submittedName>
        <fullName evidence="3">Putative membrane protein</fullName>
    </submittedName>
</protein>
<evidence type="ECO:0000313" key="4">
    <source>
        <dbReference type="Proteomes" id="UP000198875"/>
    </source>
</evidence>
<dbReference type="OrthoDB" id="4733664at2"/>
<feature type="transmembrane region" description="Helical" evidence="2">
    <location>
        <begin position="95"/>
        <end position="116"/>
    </location>
</feature>
<dbReference type="AlphaFoldDB" id="A0A0U0W6B4"/>
<keyword evidence="2" id="KW-0812">Transmembrane</keyword>
<keyword evidence="2" id="KW-0472">Membrane</keyword>